<dbReference type="RefSeq" id="WP_166826131.1">
    <property type="nucleotide sequence ID" value="NZ_JAAOLX010000005.1"/>
</dbReference>
<proteinExistence type="predicted"/>
<reference evidence="2 3" key="1">
    <citation type="submission" date="2020-03" db="EMBL/GenBank/DDBJ databases">
        <title>Draft genome sequence of environmentally isolated violet-colored cultures.</title>
        <authorList>
            <person name="Wilson H.S."/>
        </authorList>
    </citation>
    <scope>NUCLEOTIDE SEQUENCE [LARGE SCALE GENOMIC DNA]</scope>
    <source>
        <strain evidence="2 3">HSC-16F04</strain>
    </source>
</reference>
<comment type="caution">
    <text evidence="2">The sequence shown here is derived from an EMBL/GenBank/DDBJ whole genome shotgun (WGS) entry which is preliminary data.</text>
</comment>
<evidence type="ECO:0000313" key="3">
    <source>
        <dbReference type="Proteomes" id="UP000712570"/>
    </source>
</evidence>
<dbReference type="EMBL" id="JAAOLX010000005">
    <property type="protein sequence ID" value="NHQ86776.1"/>
    <property type="molecule type" value="Genomic_DNA"/>
</dbReference>
<keyword evidence="1" id="KW-0175">Coiled coil</keyword>
<feature type="coiled-coil region" evidence="1">
    <location>
        <begin position="8"/>
        <end position="35"/>
    </location>
</feature>
<dbReference type="Proteomes" id="UP000712570">
    <property type="component" value="Unassembled WGS sequence"/>
</dbReference>
<keyword evidence="3" id="KW-1185">Reference proteome</keyword>
<name>A0ABX0L0A0_9NEIS</name>
<evidence type="ECO:0000256" key="1">
    <source>
        <dbReference type="SAM" id="Coils"/>
    </source>
</evidence>
<sequence>MAGAKSGVLELKNKEAKHRAELLDLKKRIKAEEQKELKVKIDRLGRLALKYGLNQMSDDDLELSFMKIAEDNIARSSTPVDQI</sequence>
<evidence type="ECO:0000313" key="2">
    <source>
        <dbReference type="EMBL" id="NHQ86776.1"/>
    </source>
</evidence>
<accession>A0ABX0L0A0</accession>
<protein>
    <submittedName>
        <fullName evidence="2">Uncharacterized protein</fullName>
    </submittedName>
</protein>
<gene>
    <name evidence="2" type="ORF">HA050_11670</name>
</gene>
<organism evidence="2 3">
    <name type="scientific">Iodobacter violaceini</name>
    <dbReference type="NCBI Taxonomy" id="3044271"/>
    <lineage>
        <taxon>Bacteria</taxon>
        <taxon>Pseudomonadati</taxon>
        <taxon>Pseudomonadota</taxon>
        <taxon>Betaproteobacteria</taxon>
        <taxon>Neisseriales</taxon>
        <taxon>Chitinibacteraceae</taxon>
        <taxon>Iodobacter</taxon>
    </lineage>
</organism>